<accession>A0ABX1JR14</accession>
<evidence type="ECO:0000313" key="2">
    <source>
        <dbReference type="Proteomes" id="UP000523795"/>
    </source>
</evidence>
<organism evidence="1 2">
    <name type="scientific">Arthrobacter deserti</name>
    <dbReference type="NCBI Taxonomy" id="1742687"/>
    <lineage>
        <taxon>Bacteria</taxon>
        <taxon>Bacillati</taxon>
        <taxon>Actinomycetota</taxon>
        <taxon>Actinomycetes</taxon>
        <taxon>Micrococcales</taxon>
        <taxon>Micrococcaceae</taxon>
        <taxon>Arthrobacter</taxon>
    </lineage>
</organism>
<dbReference type="EMBL" id="JAAZSR010000299">
    <property type="protein sequence ID" value="NKX51747.1"/>
    <property type="molecule type" value="Genomic_DNA"/>
</dbReference>
<proteinExistence type="predicted"/>
<evidence type="ECO:0008006" key="3">
    <source>
        <dbReference type="Google" id="ProtNLM"/>
    </source>
</evidence>
<gene>
    <name evidence="1" type="ORF">HER39_14475</name>
</gene>
<name>A0ABX1JR14_9MICC</name>
<reference evidence="1 2" key="1">
    <citation type="submission" date="2020-04" db="EMBL/GenBank/DDBJ databases">
        <authorList>
            <person name="Liu S."/>
        </authorList>
    </citation>
    <scope>NUCLEOTIDE SEQUENCE [LARGE SCALE GENOMIC DNA]</scope>
    <source>
        <strain evidence="1 2">CGMCC 1.15091</strain>
    </source>
</reference>
<comment type="caution">
    <text evidence="1">The sequence shown here is derived from an EMBL/GenBank/DDBJ whole genome shotgun (WGS) entry which is preliminary data.</text>
</comment>
<protein>
    <recommendedName>
        <fullName evidence="3">ABC transporter permease</fullName>
    </recommendedName>
</protein>
<keyword evidence="2" id="KW-1185">Reference proteome</keyword>
<sequence length="53" mass="6028">MYAWRFRRLPGPLSVRIMLAVLLVLAAVLLLMEFVFPWISRSGPFQGEATLGH</sequence>
<evidence type="ECO:0000313" key="1">
    <source>
        <dbReference type="EMBL" id="NKX51747.1"/>
    </source>
</evidence>
<dbReference type="Proteomes" id="UP000523795">
    <property type="component" value="Unassembled WGS sequence"/>
</dbReference>